<reference evidence="1" key="2">
    <citation type="journal article" date="2021" name="PeerJ">
        <title>Extensive microbial diversity within the chicken gut microbiome revealed by metagenomics and culture.</title>
        <authorList>
            <person name="Gilroy R."/>
            <person name="Ravi A."/>
            <person name="Getino M."/>
            <person name="Pursley I."/>
            <person name="Horton D.L."/>
            <person name="Alikhan N.F."/>
            <person name="Baker D."/>
            <person name="Gharbi K."/>
            <person name="Hall N."/>
            <person name="Watson M."/>
            <person name="Adriaenssens E.M."/>
            <person name="Foster-Nyarko E."/>
            <person name="Jarju S."/>
            <person name="Secka A."/>
            <person name="Antonio M."/>
            <person name="Oren A."/>
            <person name="Chaudhuri R.R."/>
            <person name="La Ragione R."/>
            <person name="Hildebrand F."/>
            <person name="Pallen M.J."/>
        </authorList>
    </citation>
    <scope>NUCLEOTIDE SEQUENCE</scope>
    <source>
        <strain evidence="1">CHK199-13235</strain>
    </source>
</reference>
<dbReference type="EMBL" id="DVJP01000071">
    <property type="protein sequence ID" value="HIS77262.1"/>
    <property type="molecule type" value="Genomic_DNA"/>
</dbReference>
<dbReference type="AlphaFoldDB" id="A0A9D1FPD8"/>
<proteinExistence type="predicted"/>
<organism evidence="1 2">
    <name type="scientific">Candidatus Merdivicinus excrementipullorum</name>
    <dbReference type="NCBI Taxonomy" id="2840867"/>
    <lineage>
        <taxon>Bacteria</taxon>
        <taxon>Bacillati</taxon>
        <taxon>Bacillota</taxon>
        <taxon>Clostridia</taxon>
        <taxon>Eubacteriales</taxon>
        <taxon>Oscillospiraceae</taxon>
        <taxon>Oscillospiraceae incertae sedis</taxon>
        <taxon>Candidatus Merdivicinus</taxon>
    </lineage>
</organism>
<name>A0A9D1FPD8_9FIRM</name>
<protein>
    <submittedName>
        <fullName evidence="1">Uncharacterized protein</fullName>
    </submittedName>
</protein>
<evidence type="ECO:0000313" key="2">
    <source>
        <dbReference type="Proteomes" id="UP000824002"/>
    </source>
</evidence>
<evidence type="ECO:0000313" key="1">
    <source>
        <dbReference type="EMBL" id="HIS77262.1"/>
    </source>
</evidence>
<gene>
    <name evidence="1" type="ORF">IAB51_10735</name>
</gene>
<dbReference type="Proteomes" id="UP000824002">
    <property type="component" value="Unassembled WGS sequence"/>
</dbReference>
<comment type="caution">
    <text evidence="1">The sequence shown here is derived from an EMBL/GenBank/DDBJ whole genome shotgun (WGS) entry which is preliminary data.</text>
</comment>
<reference evidence="1" key="1">
    <citation type="submission" date="2020-10" db="EMBL/GenBank/DDBJ databases">
        <authorList>
            <person name="Gilroy R."/>
        </authorList>
    </citation>
    <scope>NUCLEOTIDE SEQUENCE</scope>
    <source>
        <strain evidence="1">CHK199-13235</strain>
    </source>
</reference>
<sequence length="216" mass="24418">MLYQIISGRYEAGTPDQQQSYAQLFGSENIQFHFDLYFHWYNLIHELGHCLVSSRKISMDPVQEELYVNRFAVAYWQVADDSGNLRKLKDMVVKILDQIPSPVPPDMDFAAYFQSIWNSETMQTVAMYGYFQLACVVEAMKAGNGLGEVLREIGISAVQPESIRKYSGDVSAARAQDVIDLCLNNLSDAGVVLDDCQVQLELVDNPEVQCARIMEQ</sequence>
<accession>A0A9D1FPD8</accession>